<proteinExistence type="predicted"/>
<reference evidence="1" key="1">
    <citation type="submission" date="2021-01" db="EMBL/GenBank/DDBJ databases">
        <title>Whole genome shotgun sequence of Catellatospora methionotrophica NBRC 14553.</title>
        <authorList>
            <person name="Komaki H."/>
            <person name="Tamura T."/>
        </authorList>
    </citation>
    <scope>NUCLEOTIDE SEQUENCE</scope>
    <source>
        <strain evidence="1">NBRC 14553</strain>
    </source>
</reference>
<organism evidence="1 2">
    <name type="scientific">Catellatospora methionotrophica</name>
    <dbReference type="NCBI Taxonomy" id="121620"/>
    <lineage>
        <taxon>Bacteria</taxon>
        <taxon>Bacillati</taxon>
        <taxon>Actinomycetota</taxon>
        <taxon>Actinomycetes</taxon>
        <taxon>Micromonosporales</taxon>
        <taxon>Micromonosporaceae</taxon>
        <taxon>Catellatospora</taxon>
    </lineage>
</organism>
<protein>
    <submittedName>
        <fullName evidence="1">Uncharacterized protein</fullName>
    </submittedName>
</protein>
<evidence type="ECO:0000313" key="2">
    <source>
        <dbReference type="Proteomes" id="UP000660339"/>
    </source>
</evidence>
<accession>A0A8J3LDS0</accession>
<dbReference type="RefSeq" id="WP_166387320.1">
    <property type="nucleotide sequence ID" value="NZ_BAAATT010000037.1"/>
</dbReference>
<dbReference type="Proteomes" id="UP000660339">
    <property type="component" value="Unassembled WGS sequence"/>
</dbReference>
<keyword evidence="2" id="KW-1185">Reference proteome</keyword>
<evidence type="ECO:0000313" key="1">
    <source>
        <dbReference type="EMBL" id="GIG17347.1"/>
    </source>
</evidence>
<dbReference type="AlphaFoldDB" id="A0A8J3LDS0"/>
<gene>
    <name evidence="1" type="ORF">Cme02nite_56790</name>
</gene>
<dbReference type="EMBL" id="BONJ01000031">
    <property type="protein sequence ID" value="GIG17347.1"/>
    <property type="molecule type" value="Genomic_DNA"/>
</dbReference>
<comment type="caution">
    <text evidence="1">The sequence shown here is derived from an EMBL/GenBank/DDBJ whole genome shotgun (WGS) entry which is preliminary data.</text>
</comment>
<sequence>MIPDRHVLVTALLEAGQPPESFQVPGVHEHVPIPTDFWFLRPAGGGWELGYYERGVYDVREVLPAEAVACTRFYEMVTGFPDE</sequence>
<name>A0A8J3LDS0_9ACTN</name>